<evidence type="ECO:0000313" key="2">
    <source>
        <dbReference type="EMBL" id="KAG7298823.1"/>
    </source>
</evidence>
<feature type="compositionally biased region" description="Polar residues" evidence="1">
    <location>
        <begin position="1"/>
        <end position="12"/>
    </location>
</feature>
<feature type="compositionally biased region" description="Basic residues" evidence="1">
    <location>
        <begin position="125"/>
        <end position="135"/>
    </location>
</feature>
<protein>
    <submittedName>
        <fullName evidence="2">Uncharacterized protein</fullName>
    </submittedName>
</protein>
<reference evidence="2 3" key="1">
    <citation type="submission" date="2021-06" db="EMBL/GenBank/DDBJ databases">
        <title>A haploid diamondback moth (Plutella xylostella L.) genome assembly resolves 31 chromosomes and identifies a diamide resistance mutation.</title>
        <authorList>
            <person name="Ward C.M."/>
            <person name="Perry K.D."/>
            <person name="Baker G."/>
            <person name="Powis K."/>
            <person name="Heckel D.G."/>
            <person name="Baxter S.W."/>
        </authorList>
    </citation>
    <scope>NUCLEOTIDE SEQUENCE [LARGE SCALE GENOMIC DNA]</scope>
    <source>
        <strain evidence="2 3">LV</strain>
        <tissue evidence="2">Single pupa</tissue>
    </source>
</reference>
<organism evidence="2 3">
    <name type="scientific">Plutella xylostella</name>
    <name type="common">Diamondback moth</name>
    <name type="synonym">Plutella maculipennis</name>
    <dbReference type="NCBI Taxonomy" id="51655"/>
    <lineage>
        <taxon>Eukaryota</taxon>
        <taxon>Metazoa</taxon>
        <taxon>Ecdysozoa</taxon>
        <taxon>Arthropoda</taxon>
        <taxon>Hexapoda</taxon>
        <taxon>Insecta</taxon>
        <taxon>Pterygota</taxon>
        <taxon>Neoptera</taxon>
        <taxon>Endopterygota</taxon>
        <taxon>Lepidoptera</taxon>
        <taxon>Glossata</taxon>
        <taxon>Ditrysia</taxon>
        <taxon>Yponomeutoidea</taxon>
        <taxon>Plutellidae</taxon>
        <taxon>Plutella</taxon>
    </lineage>
</organism>
<comment type="caution">
    <text evidence="2">The sequence shown here is derived from an EMBL/GenBank/DDBJ whole genome shotgun (WGS) entry which is preliminary data.</text>
</comment>
<dbReference type="EMBL" id="JAHIBW010000023">
    <property type="protein sequence ID" value="KAG7298823.1"/>
    <property type="molecule type" value="Genomic_DNA"/>
</dbReference>
<sequence length="135" mass="14115">MEVSPSPTATGSSHGGADRGLSLQPSQQDSTSADWLTPSLSSAPVTSADPPAEACSQTIPEMVHDVDPVQLPDVRQGVTADPEEWADCQEATPAPPPPPPPPVAAPEPAEGEPALVTRAVPRYNLRPHKPVNYKD</sequence>
<feature type="compositionally biased region" description="Polar residues" evidence="1">
    <location>
        <begin position="23"/>
        <end position="45"/>
    </location>
</feature>
<keyword evidence="3" id="KW-1185">Reference proteome</keyword>
<evidence type="ECO:0000256" key="1">
    <source>
        <dbReference type="SAM" id="MobiDB-lite"/>
    </source>
</evidence>
<evidence type="ECO:0000313" key="3">
    <source>
        <dbReference type="Proteomes" id="UP000823941"/>
    </source>
</evidence>
<feature type="compositionally biased region" description="Pro residues" evidence="1">
    <location>
        <begin position="93"/>
        <end position="105"/>
    </location>
</feature>
<proteinExistence type="predicted"/>
<dbReference type="Proteomes" id="UP000823941">
    <property type="component" value="Chromosome 23"/>
</dbReference>
<accession>A0ABQ7Q4J5</accession>
<feature type="region of interest" description="Disordered" evidence="1">
    <location>
        <begin position="1"/>
        <end position="135"/>
    </location>
</feature>
<gene>
    <name evidence="2" type="ORF">JYU34_017270</name>
</gene>
<name>A0ABQ7Q4J5_PLUXY</name>